<dbReference type="GO" id="GO:0003677">
    <property type="term" value="F:DNA binding"/>
    <property type="evidence" value="ECO:0007669"/>
    <property type="project" value="UniProtKB-KW"/>
</dbReference>
<keyword evidence="5" id="KW-0238">DNA-binding</keyword>
<name>A0AAW1KXS3_SAPOF</name>
<keyword evidence="8" id="KW-1185">Reference proteome</keyword>
<dbReference type="InterPro" id="IPR047192">
    <property type="entry name" value="Euk_RPA1_DBD_C"/>
</dbReference>
<keyword evidence="2" id="KW-0479">Metal-binding</keyword>
<dbReference type="InterPro" id="IPR013955">
    <property type="entry name" value="Rep_factor-A_C"/>
</dbReference>
<dbReference type="PANTHER" id="PTHR47165">
    <property type="entry name" value="OS03G0429900 PROTEIN"/>
    <property type="match status" value="1"/>
</dbReference>
<evidence type="ECO:0000313" key="8">
    <source>
        <dbReference type="Proteomes" id="UP001443914"/>
    </source>
</evidence>
<organism evidence="7 8">
    <name type="scientific">Saponaria officinalis</name>
    <name type="common">Common soapwort</name>
    <name type="synonym">Lychnis saponaria</name>
    <dbReference type="NCBI Taxonomy" id="3572"/>
    <lineage>
        <taxon>Eukaryota</taxon>
        <taxon>Viridiplantae</taxon>
        <taxon>Streptophyta</taxon>
        <taxon>Embryophyta</taxon>
        <taxon>Tracheophyta</taxon>
        <taxon>Spermatophyta</taxon>
        <taxon>Magnoliopsida</taxon>
        <taxon>eudicotyledons</taxon>
        <taxon>Gunneridae</taxon>
        <taxon>Pentapetalae</taxon>
        <taxon>Caryophyllales</taxon>
        <taxon>Caryophyllaceae</taxon>
        <taxon>Caryophylleae</taxon>
        <taxon>Saponaria</taxon>
    </lineage>
</organism>
<dbReference type="SUPFAM" id="SSF50249">
    <property type="entry name" value="Nucleic acid-binding proteins"/>
    <property type="match status" value="1"/>
</dbReference>
<evidence type="ECO:0000256" key="3">
    <source>
        <dbReference type="ARBA" id="ARBA00022771"/>
    </source>
</evidence>
<dbReference type="InterPro" id="IPR012340">
    <property type="entry name" value="NA-bd_OB-fold"/>
</dbReference>
<dbReference type="Gene3D" id="2.40.50.140">
    <property type="entry name" value="Nucleic acid-binding proteins"/>
    <property type="match status" value="1"/>
</dbReference>
<evidence type="ECO:0000259" key="6">
    <source>
        <dbReference type="Pfam" id="PF08646"/>
    </source>
</evidence>
<dbReference type="Pfam" id="PF08646">
    <property type="entry name" value="Rep_fac-A_C"/>
    <property type="match status" value="1"/>
</dbReference>
<comment type="caution">
    <text evidence="7">The sequence shown here is derived from an EMBL/GenBank/DDBJ whole genome shotgun (WGS) entry which is preliminary data.</text>
</comment>
<gene>
    <name evidence="7" type="ORF">RND81_05G135900</name>
</gene>
<dbReference type="CDD" id="cd04476">
    <property type="entry name" value="RPA1_DBD_C"/>
    <property type="match status" value="1"/>
</dbReference>
<protein>
    <recommendedName>
        <fullName evidence="6">Replication factor A C-terminal domain-containing protein</fullName>
    </recommendedName>
</protein>
<keyword evidence="4" id="KW-0862">Zinc</keyword>
<sequence>MINFIFATSLQPLDDDDQNVPQQVFDLASYNTIKLRADKDIQLTGNITLGSTDQTRIFSDIRLPEIADYIKGTSTEDLSIKLETYSSTDDTENLRILTVKELTELIYQDDIVDGTKIICCSKITRIDTTKPRFFTSCPLGNCRKKLIHEEGKLKCEKCGKIVDTPIIRYRIEFEAEDHTGSTIFVLLDKLAENLIQIPVTALLSDNTEDGIPALLPDAIKNLIGTTHSFQIKLNNFNLIGKREGFTVNKLVKNEIEDSTNQITTVVQGRTSTHVHKPIAAEQDKEKSTKKKKKC</sequence>
<feature type="domain" description="Replication factor A C-terminal" evidence="6">
    <location>
        <begin position="123"/>
        <end position="235"/>
    </location>
</feature>
<proteinExistence type="inferred from homology"/>
<comment type="similarity">
    <text evidence="1">Belongs to the replication factor A protein 1 family.</text>
</comment>
<keyword evidence="3" id="KW-0863">Zinc-finger</keyword>
<evidence type="ECO:0000256" key="4">
    <source>
        <dbReference type="ARBA" id="ARBA00022833"/>
    </source>
</evidence>
<dbReference type="PANTHER" id="PTHR47165:SF4">
    <property type="entry name" value="OS03G0429900 PROTEIN"/>
    <property type="match status" value="1"/>
</dbReference>
<evidence type="ECO:0000256" key="1">
    <source>
        <dbReference type="ARBA" id="ARBA00005690"/>
    </source>
</evidence>
<dbReference type="EMBL" id="JBDFQZ010000005">
    <property type="protein sequence ID" value="KAK9725313.1"/>
    <property type="molecule type" value="Genomic_DNA"/>
</dbReference>
<dbReference type="GO" id="GO:0008270">
    <property type="term" value="F:zinc ion binding"/>
    <property type="evidence" value="ECO:0007669"/>
    <property type="project" value="UniProtKB-KW"/>
</dbReference>
<dbReference type="Proteomes" id="UP001443914">
    <property type="component" value="Unassembled WGS sequence"/>
</dbReference>
<evidence type="ECO:0000256" key="5">
    <source>
        <dbReference type="ARBA" id="ARBA00023125"/>
    </source>
</evidence>
<evidence type="ECO:0000256" key="2">
    <source>
        <dbReference type="ARBA" id="ARBA00022723"/>
    </source>
</evidence>
<reference evidence="7" key="1">
    <citation type="submission" date="2024-03" db="EMBL/GenBank/DDBJ databases">
        <title>WGS assembly of Saponaria officinalis var. Norfolk2.</title>
        <authorList>
            <person name="Jenkins J."/>
            <person name="Shu S."/>
            <person name="Grimwood J."/>
            <person name="Barry K."/>
            <person name="Goodstein D."/>
            <person name="Schmutz J."/>
            <person name="Leebens-Mack J."/>
            <person name="Osbourn A."/>
        </authorList>
    </citation>
    <scope>NUCLEOTIDE SEQUENCE [LARGE SCALE GENOMIC DNA]</scope>
    <source>
        <strain evidence="7">JIC</strain>
    </source>
</reference>
<dbReference type="AlphaFoldDB" id="A0AAW1KXS3"/>
<accession>A0AAW1KXS3</accession>
<evidence type="ECO:0000313" key="7">
    <source>
        <dbReference type="EMBL" id="KAK9725313.1"/>
    </source>
</evidence>